<keyword evidence="7 12" id="KW-0378">Hydrolase</keyword>
<reference evidence="14 15" key="2">
    <citation type="submission" date="2017-10" db="EMBL/GenBank/DDBJ databases">
        <authorList>
            <person name="Banno H."/>
            <person name="Chua N.-H."/>
        </authorList>
    </citation>
    <scope>NUCLEOTIDE SEQUENCE [LARGE SCALE GENOMIC DNA]</scope>
    <source>
        <strain evidence="14 15">JK623</strain>
    </source>
</reference>
<evidence type="ECO:0000256" key="11">
    <source>
        <dbReference type="ARBA" id="ARBA00038905"/>
    </source>
</evidence>
<dbReference type="InterPro" id="IPR015797">
    <property type="entry name" value="NUDIX_hydrolase-like_dom_sf"/>
</dbReference>
<dbReference type="GO" id="GO:0046872">
    <property type="term" value="F:metal ion binding"/>
    <property type="evidence" value="ECO:0007669"/>
    <property type="project" value="UniProtKB-KW"/>
</dbReference>
<dbReference type="GO" id="GO:0006281">
    <property type="term" value="P:DNA repair"/>
    <property type="evidence" value="ECO:0007669"/>
    <property type="project" value="UniProtKB-KW"/>
</dbReference>
<dbReference type="InterPro" id="IPR000086">
    <property type="entry name" value="NUDIX_hydrolase_dom"/>
</dbReference>
<dbReference type="InterPro" id="IPR020084">
    <property type="entry name" value="NUDIX_hydrolase_CS"/>
</dbReference>
<reference evidence="14 15" key="1">
    <citation type="submission" date="2017-10" db="EMBL/GenBank/DDBJ databases">
        <title>Resolving the taxonomy of Roseburia spp., Eubacterium rectale and Agathobacter spp. through phylogenomic analysis.</title>
        <authorList>
            <person name="Sheridan P.O."/>
            <person name="Walker A.W."/>
            <person name="Duncan S.H."/>
            <person name="Scott K.P."/>
            <person name="Toole P.W.O."/>
            <person name="Luis P."/>
            <person name="Flint H.J."/>
        </authorList>
    </citation>
    <scope>NUCLEOTIDE SEQUENCE [LARGE SCALE GENOMIC DNA]</scope>
    <source>
        <strain evidence="14 15">JK623</strain>
    </source>
</reference>
<comment type="similarity">
    <text evidence="2 12">Belongs to the Nudix hydrolase family.</text>
</comment>
<evidence type="ECO:0000256" key="7">
    <source>
        <dbReference type="ARBA" id="ARBA00022801"/>
    </source>
</evidence>
<dbReference type="GO" id="GO:0008413">
    <property type="term" value="F:8-oxo-7,8-dihydroguanosine triphosphate pyrophosphatase activity"/>
    <property type="evidence" value="ECO:0007669"/>
    <property type="project" value="TreeGrafter"/>
</dbReference>
<evidence type="ECO:0000313" key="14">
    <source>
        <dbReference type="EMBL" id="PHU38506.1"/>
    </source>
</evidence>
<dbReference type="Proteomes" id="UP000224563">
    <property type="component" value="Unassembled WGS sequence"/>
</dbReference>
<evidence type="ECO:0000256" key="2">
    <source>
        <dbReference type="ARBA" id="ARBA00005582"/>
    </source>
</evidence>
<keyword evidence="6" id="KW-0227">DNA damage</keyword>
<keyword evidence="4" id="KW-0235">DNA replication</keyword>
<name>A0A2G3E5F0_9FIRM</name>
<dbReference type="EMBL" id="PDYG01000007">
    <property type="protein sequence ID" value="PHU38506.1"/>
    <property type="molecule type" value="Genomic_DNA"/>
</dbReference>
<dbReference type="InterPro" id="IPR047127">
    <property type="entry name" value="MutT-like"/>
</dbReference>
<dbReference type="InterPro" id="IPR020476">
    <property type="entry name" value="Nudix_hydrolase"/>
</dbReference>
<sequence length="133" mass="15194">MKVVRVVAAVIKATNESGQPIIFTTQRGYGDFKGGWEFPGGKIEAGETPQEALKREIMEELDTEIEVGELIHTIEYDYPTFHLSMDCFWSEIVKGDLVLKEHEAARWLTKEQLDEVDWLPADITLIDQIRKSI</sequence>
<evidence type="ECO:0000256" key="3">
    <source>
        <dbReference type="ARBA" id="ARBA00022457"/>
    </source>
</evidence>
<evidence type="ECO:0000256" key="8">
    <source>
        <dbReference type="ARBA" id="ARBA00022842"/>
    </source>
</evidence>
<keyword evidence="15" id="KW-1185">Reference proteome</keyword>
<evidence type="ECO:0000256" key="1">
    <source>
        <dbReference type="ARBA" id="ARBA00001946"/>
    </source>
</evidence>
<comment type="catalytic activity">
    <reaction evidence="10">
        <text>8-oxo-dGTP + H2O = 8-oxo-dGMP + diphosphate + H(+)</text>
        <dbReference type="Rhea" id="RHEA:31575"/>
        <dbReference type="ChEBI" id="CHEBI:15377"/>
        <dbReference type="ChEBI" id="CHEBI:15378"/>
        <dbReference type="ChEBI" id="CHEBI:33019"/>
        <dbReference type="ChEBI" id="CHEBI:63224"/>
        <dbReference type="ChEBI" id="CHEBI:77896"/>
        <dbReference type="EC" id="3.6.1.55"/>
    </reaction>
</comment>
<dbReference type="AlphaFoldDB" id="A0A2G3E5F0"/>
<gene>
    <name evidence="14" type="ORF">CSX02_02420</name>
</gene>
<dbReference type="GO" id="GO:0035539">
    <property type="term" value="F:8-oxo-7,8-dihydrodeoxyguanosine triphosphate pyrophosphatase activity"/>
    <property type="evidence" value="ECO:0007669"/>
    <property type="project" value="UniProtKB-EC"/>
</dbReference>
<evidence type="ECO:0000256" key="5">
    <source>
        <dbReference type="ARBA" id="ARBA00022723"/>
    </source>
</evidence>
<evidence type="ECO:0000313" key="15">
    <source>
        <dbReference type="Proteomes" id="UP000224563"/>
    </source>
</evidence>
<comment type="cofactor">
    <cofactor evidence="1">
        <name>Mg(2+)</name>
        <dbReference type="ChEBI" id="CHEBI:18420"/>
    </cofactor>
</comment>
<dbReference type="GO" id="GO:0044716">
    <property type="term" value="F:8-oxo-GDP phosphatase activity"/>
    <property type="evidence" value="ECO:0007669"/>
    <property type="project" value="TreeGrafter"/>
</dbReference>
<keyword evidence="9" id="KW-0234">DNA repair</keyword>
<evidence type="ECO:0000256" key="10">
    <source>
        <dbReference type="ARBA" id="ARBA00035861"/>
    </source>
</evidence>
<comment type="caution">
    <text evidence="14">The sequence shown here is derived from an EMBL/GenBank/DDBJ whole genome shotgun (WGS) entry which is preliminary data.</text>
</comment>
<dbReference type="PROSITE" id="PS00893">
    <property type="entry name" value="NUDIX_BOX"/>
    <property type="match status" value="1"/>
</dbReference>
<keyword evidence="8" id="KW-0460">Magnesium</keyword>
<dbReference type="PANTHER" id="PTHR47707:SF1">
    <property type="entry name" value="NUDIX HYDROLASE FAMILY PROTEIN"/>
    <property type="match status" value="1"/>
</dbReference>
<dbReference type="EC" id="3.6.1.55" evidence="11"/>
<dbReference type="RefSeq" id="WP_099385500.1">
    <property type="nucleotide sequence ID" value="NZ_JANSWH010000033.1"/>
</dbReference>
<keyword evidence="5" id="KW-0479">Metal-binding</keyword>
<proteinExistence type="inferred from homology"/>
<evidence type="ECO:0000256" key="12">
    <source>
        <dbReference type="RuleBase" id="RU003476"/>
    </source>
</evidence>
<dbReference type="GO" id="GO:0006260">
    <property type="term" value="P:DNA replication"/>
    <property type="evidence" value="ECO:0007669"/>
    <property type="project" value="UniProtKB-KW"/>
</dbReference>
<dbReference type="PRINTS" id="PR00502">
    <property type="entry name" value="NUDIXFAMILY"/>
</dbReference>
<protein>
    <recommendedName>
        <fullName evidence="11">8-oxo-dGTP diphosphatase</fullName>
        <ecNumber evidence="11">3.6.1.55</ecNumber>
    </recommendedName>
</protein>
<dbReference type="Gene3D" id="3.90.79.10">
    <property type="entry name" value="Nucleoside Triphosphate Pyrophosphohydrolase"/>
    <property type="match status" value="1"/>
</dbReference>
<evidence type="ECO:0000256" key="6">
    <source>
        <dbReference type="ARBA" id="ARBA00022763"/>
    </source>
</evidence>
<feature type="domain" description="Nudix hydrolase" evidence="13">
    <location>
        <begin position="4"/>
        <end position="131"/>
    </location>
</feature>
<evidence type="ECO:0000259" key="13">
    <source>
        <dbReference type="PROSITE" id="PS51462"/>
    </source>
</evidence>
<keyword evidence="3" id="KW-0515">Mutator protein</keyword>
<accession>A0A2G3E5F0</accession>
<dbReference type="PROSITE" id="PS51462">
    <property type="entry name" value="NUDIX"/>
    <property type="match status" value="1"/>
</dbReference>
<evidence type="ECO:0000256" key="4">
    <source>
        <dbReference type="ARBA" id="ARBA00022705"/>
    </source>
</evidence>
<dbReference type="SUPFAM" id="SSF55811">
    <property type="entry name" value="Nudix"/>
    <property type="match status" value="1"/>
</dbReference>
<evidence type="ECO:0000256" key="9">
    <source>
        <dbReference type="ARBA" id="ARBA00023204"/>
    </source>
</evidence>
<dbReference type="GO" id="GO:0044715">
    <property type="term" value="F:8-oxo-dGDP phosphatase activity"/>
    <property type="evidence" value="ECO:0007669"/>
    <property type="project" value="TreeGrafter"/>
</dbReference>
<organism evidence="14 15">
    <name type="scientific">Agathobacter ruminis</name>
    <dbReference type="NCBI Taxonomy" id="1712665"/>
    <lineage>
        <taxon>Bacteria</taxon>
        <taxon>Bacillati</taxon>
        <taxon>Bacillota</taxon>
        <taxon>Clostridia</taxon>
        <taxon>Lachnospirales</taxon>
        <taxon>Lachnospiraceae</taxon>
        <taxon>Agathobacter</taxon>
    </lineage>
</organism>
<dbReference type="PANTHER" id="PTHR47707">
    <property type="entry name" value="8-OXO-DGTP DIPHOSPHATASE"/>
    <property type="match status" value="1"/>
</dbReference>
<dbReference type="CDD" id="cd03425">
    <property type="entry name" value="NUDIX_MutT_NudA_like"/>
    <property type="match status" value="1"/>
</dbReference>
<dbReference type="Pfam" id="PF00293">
    <property type="entry name" value="NUDIX"/>
    <property type="match status" value="1"/>
</dbReference>